<evidence type="ECO:0000313" key="2">
    <source>
        <dbReference type="Proteomes" id="UP000284706"/>
    </source>
</evidence>
<dbReference type="EMBL" id="NHYE01000263">
    <property type="protein sequence ID" value="PPR06683.1"/>
    <property type="molecule type" value="Genomic_DNA"/>
</dbReference>
<comment type="caution">
    <text evidence="1">The sequence shown here is derived from an EMBL/GenBank/DDBJ whole genome shotgun (WGS) entry which is preliminary data.</text>
</comment>
<gene>
    <name evidence="1" type="ORF">CVT26_001085</name>
</gene>
<evidence type="ECO:0000313" key="1">
    <source>
        <dbReference type="EMBL" id="PPR06683.1"/>
    </source>
</evidence>
<protein>
    <submittedName>
        <fullName evidence="1">Uncharacterized protein</fullName>
    </submittedName>
</protein>
<accession>A0A409YUM9</accession>
<dbReference type="InParanoid" id="A0A409YUM9"/>
<reference evidence="1 2" key="1">
    <citation type="journal article" date="2018" name="Evol. Lett.">
        <title>Horizontal gene cluster transfer increased hallucinogenic mushroom diversity.</title>
        <authorList>
            <person name="Reynolds H.T."/>
            <person name="Vijayakumar V."/>
            <person name="Gluck-Thaler E."/>
            <person name="Korotkin H.B."/>
            <person name="Matheny P.B."/>
            <person name="Slot J.C."/>
        </authorList>
    </citation>
    <scope>NUCLEOTIDE SEQUENCE [LARGE SCALE GENOMIC DNA]</scope>
    <source>
        <strain evidence="1 2">SRW20</strain>
    </source>
</reference>
<proteinExistence type="predicted"/>
<dbReference type="AlphaFoldDB" id="A0A409YUM9"/>
<sequence>GSNTIWVGNELDDGESKTCGCAPDGGGTEDCTLPHIFPPPYPRESLGNGEGKGDSLGIPWGIPRVYVRCFCKMLFRLSLSKSGSYTQGIPWAYPGRTLGVPWAFPGYTGDRTPMRLRMKSSHPLQFSTLNDTIIIKKWLIYPGYTLGIPWAYPGRTLGIPWVYW</sequence>
<keyword evidence="2" id="KW-1185">Reference proteome</keyword>
<dbReference type="Proteomes" id="UP000284706">
    <property type="component" value="Unassembled WGS sequence"/>
</dbReference>
<name>A0A409YUM9_9AGAR</name>
<feature type="non-terminal residue" evidence="1">
    <location>
        <position position="1"/>
    </location>
</feature>
<organism evidence="1 2">
    <name type="scientific">Gymnopilus dilepis</name>
    <dbReference type="NCBI Taxonomy" id="231916"/>
    <lineage>
        <taxon>Eukaryota</taxon>
        <taxon>Fungi</taxon>
        <taxon>Dikarya</taxon>
        <taxon>Basidiomycota</taxon>
        <taxon>Agaricomycotina</taxon>
        <taxon>Agaricomycetes</taxon>
        <taxon>Agaricomycetidae</taxon>
        <taxon>Agaricales</taxon>
        <taxon>Agaricineae</taxon>
        <taxon>Hymenogastraceae</taxon>
        <taxon>Gymnopilus</taxon>
    </lineage>
</organism>